<accession>A0A6S7HPP0</accession>
<evidence type="ECO:0000313" key="9">
    <source>
        <dbReference type="Proteomes" id="UP001152795"/>
    </source>
</evidence>
<protein>
    <recommendedName>
        <fullName evidence="6">Small ribosomal subunit protein mS25</fullName>
    </recommendedName>
    <alternativeName>
        <fullName evidence="7">28S ribosomal protein S25, mitochondrial</fullName>
    </alternativeName>
</protein>
<dbReference type="InterPro" id="IPR036249">
    <property type="entry name" value="Thioredoxin-like_sf"/>
</dbReference>
<dbReference type="SUPFAM" id="SSF52833">
    <property type="entry name" value="Thioredoxin-like"/>
    <property type="match status" value="1"/>
</dbReference>
<dbReference type="GO" id="GO:0003735">
    <property type="term" value="F:structural constituent of ribosome"/>
    <property type="evidence" value="ECO:0007669"/>
    <property type="project" value="InterPro"/>
</dbReference>
<dbReference type="EMBL" id="CACRXK020005497">
    <property type="protein sequence ID" value="CAB4006389.1"/>
    <property type="molecule type" value="Genomic_DNA"/>
</dbReference>
<organism evidence="8 9">
    <name type="scientific">Paramuricea clavata</name>
    <name type="common">Red gorgonian</name>
    <name type="synonym">Violescent sea-whip</name>
    <dbReference type="NCBI Taxonomy" id="317549"/>
    <lineage>
        <taxon>Eukaryota</taxon>
        <taxon>Metazoa</taxon>
        <taxon>Cnidaria</taxon>
        <taxon>Anthozoa</taxon>
        <taxon>Octocorallia</taxon>
        <taxon>Malacalcyonacea</taxon>
        <taxon>Plexauridae</taxon>
        <taxon>Paramuricea</taxon>
    </lineage>
</organism>
<evidence type="ECO:0000256" key="1">
    <source>
        <dbReference type="ARBA" id="ARBA00004173"/>
    </source>
</evidence>
<keyword evidence="3" id="KW-0689">Ribosomal protein</keyword>
<dbReference type="InterPro" id="IPR007741">
    <property type="entry name" value="Ribosomal_mL43/mS25/NADH_DH"/>
</dbReference>
<evidence type="ECO:0000256" key="5">
    <source>
        <dbReference type="ARBA" id="ARBA00023274"/>
    </source>
</evidence>
<name>A0A6S7HPP0_PARCT</name>
<evidence type="ECO:0000256" key="2">
    <source>
        <dbReference type="ARBA" id="ARBA00008046"/>
    </source>
</evidence>
<evidence type="ECO:0000256" key="4">
    <source>
        <dbReference type="ARBA" id="ARBA00023128"/>
    </source>
</evidence>
<keyword evidence="9" id="KW-1185">Reference proteome</keyword>
<evidence type="ECO:0000313" key="8">
    <source>
        <dbReference type="EMBL" id="CAB4006389.1"/>
    </source>
</evidence>
<evidence type="ECO:0000256" key="6">
    <source>
        <dbReference type="ARBA" id="ARBA00035139"/>
    </source>
</evidence>
<gene>
    <name evidence="8" type="ORF">PACLA_8A081357</name>
</gene>
<dbReference type="InterPro" id="IPR040049">
    <property type="entry name" value="Ribosomal_mS25/mL61"/>
</dbReference>
<keyword evidence="4" id="KW-0496">Mitochondrion</keyword>
<dbReference type="AlphaFoldDB" id="A0A6S7HPP0"/>
<keyword evidence="5" id="KW-0687">Ribonucleoprotein</keyword>
<dbReference type="GO" id="GO:0005840">
    <property type="term" value="C:ribosome"/>
    <property type="evidence" value="ECO:0007669"/>
    <property type="project" value="UniProtKB-KW"/>
</dbReference>
<proteinExistence type="inferred from homology"/>
<dbReference type="PANTHER" id="PTHR13274:SF2">
    <property type="entry name" value="SMALL RIBOSOMAL SUBUNIT PROTEIN MS25"/>
    <property type="match status" value="1"/>
</dbReference>
<dbReference type="Pfam" id="PF05047">
    <property type="entry name" value="L51_S25_CI-B8"/>
    <property type="match status" value="1"/>
</dbReference>
<comment type="subcellular location">
    <subcellularLocation>
        <location evidence="1">Mitochondrion</location>
    </subcellularLocation>
</comment>
<sequence>MAKGRYPFRRTVEFLSSGKVVLKPSVKNVLLSYSHQDNSKGIRNFIFKDVPQLQYKNPDVQFVTSKSAAVSSPRIDVFFGKRERINIDVDDSKASEIFSMFQHIAGASESEMKEIVGKQSKYPARLNPSNFGRFGHCYCICEKPGQVGCPSRTALPDANKPKWWQVKGEKDSG</sequence>
<evidence type="ECO:0000256" key="7">
    <source>
        <dbReference type="ARBA" id="ARBA00035369"/>
    </source>
</evidence>
<dbReference type="SMART" id="SM00916">
    <property type="entry name" value="L51_S25_CI-B8"/>
    <property type="match status" value="1"/>
</dbReference>
<dbReference type="GO" id="GO:1990904">
    <property type="term" value="C:ribonucleoprotein complex"/>
    <property type="evidence" value="ECO:0007669"/>
    <property type="project" value="UniProtKB-KW"/>
</dbReference>
<dbReference type="Proteomes" id="UP001152795">
    <property type="component" value="Unassembled WGS sequence"/>
</dbReference>
<dbReference type="Gene3D" id="3.40.30.10">
    <property type="entry name" value="Glutaredoxin"/>
    <property type="match status" value="1"/>
</dbReference>
<reference evidence="8" key="1">
    <citation type="submission" date="2020-04" db="EMBL/GenBank/DDBJ databases">
        <authorList>
            <person name="Alioto T."/>
            <person name="Alioto T."/>
            <person name="Gomez Garrido J."/>
        </authorList>
    </citation>
    <scope>NUCLEOTIDE SEQUENCE</scope>
    <source>
        <strain evidence="8">A484AB</strain>
    </source>
</reference>
<comment type="similarity">
    <text evidence="2">Belongs to the mitochondrion-specific ribosomal protein mS25 family.</text>
</comment>
<comment type="caution">
    <text evidence="8">The sequence shown here is derived from an EMBL/GenBank/DDBJ whole genome shotgun (WGS) entry which is preliminary data.</text>
</comment>
<dbReference type="GO" id="GO:0005739">
    <property type="term" value="C:mitochondrion"/>
    <property type="evidence" value="ECO:0007669"/>
    <property type="project" value="UniProtKB-SubCell"/>
</dbReference>
<dbReference type="PANTHER" id="PTHR13274">
    <property type="entry name" value="MITOCHONDRIAL RIBOSOMAL PROTEIN S25"/>
    <property type="match status" value="1"/>
</dbReference>
<dbReference type="OrthoDB" id="5919182at2759"/>
<evidence type="ECO:0000256" key="3">
    <source>
        <dbReference type="ARBA" id="ARBA00022980"/>
    </source>
</evidence>